<dbReference type="AlphaFoldDB" id="A0A1V4I7T9"/>
<dbReference type="InterPro" id="IPR046207">
    <property type="entry name" value="DUF6240"/>
</dbReference>
<dbReference type="OrthoDB" id="1946634at2"/>
<dbReference type="Proteomes" id="UP000190140">
    <property type="component" value="Unassembled WGS sequence"/>
</dbReference>
<evidence type="ECO:0008006" key="3">
    <source>
        <dbReference type="Google" id="ProtNLM"/>
    </source>
</evidence>
<dbReference type="RefSeq" id="WP_079412137.1">
    <property type="nucleotide sequence ID" value="NZ_MZGW01000003.1"/>
</dbReference>
<dbReference type="STRING" id="29349.CLOTH_12190"/>
<sequence length="909" mass="104356">MDAKALEVSSYIVANEAYSSFKSTHKIKGTLIEKNEDEIKIDIGDNRVIEAKLREEIECDKGDTVLIDKKNIVSSRIIKKYDTVIEKEDKEKYEAVLNHLDIEVNNDNLNAAKALDINNIKITKENITSFVMSKECLDKICVNLDYDTAIKIIEKEIDIENDSLYKISLAIDEVKNEKNGFSFMKLFKKKEISTDEAEYIAKKIYGSPMGKDITDIIKVLYKKDISITKKNIEKINDTFYKLDKIKDIDNSTFVDVLKNKLEATIDNIYKLKNYVRKSEIKVKGAEAKILTRAYENINMTPVKVTEKQLKLLEEDIKTLLNDIEIDATTENINISKEFIKNNIEINTVNIKEIHTMKQALKELVSNFDSEKAAALVSSGLDIEKTDIRQLVEKINTENKEQNVDTKETINKDDTNGIESILKKIESLQKVTDKELLVLIKKNIDFNIDKINIVINSKENTDQVQSIDKAINSNIELNAIVKMKSTLESLKNLDLNTVAFQIKNKLPMTLSSLESSHKLITNNIQSTELQMPKKLDNNKALDLYKYINKNINSIYEDKKIDIKSTFESVKALMQNSLNINKVNISKIQQVYGYFNNIKENISSNMVIDTMKSNIDIYNIDIENVSQYIDSYKVKESNETEGLKHEKYKTSDNTLIPNMKLENKEKENIISLLMKNNIPIVMKNIKSAYMLLRNKEQIGHNIGDIVELLKEESSTRLQNICKEISSDVKHGTIDIENVYEEIEKEIKNIKTYELDSKSETLVSKKIDQIEEGMKFQTNLNKSGDLFQLPIYMNNVLSNLQVYIRDQKSKNGKINKENVSVAMNLDTQTLGNLNIYMDINKKNINLRIGLESDKYKSSIEDNKSTVKNIFEKLGYSINNISFHVDKSQNITSLPEEEKEKINMSRGFLDIKI</sequence>
<evidence type="ECO:0000313" key="1">
    <source>
        <dbReference type="EMBL" id="OPJ56041.1"/>
    </source>
</evidence>
<name>A0A1V4I7T9_9FIRM</name>
<proteinExistence type="predicted"/>
<reference evidence="1 2" key="1">
    <citation type="submission" date="2017-03" db="EMBL/GenBank/DDBJ databases">
        <title>Genome sequence of Clostridium thermoalcaliphilum DSM 7309.</title>
        <authorList>
            <person name="Poehlein A."/>
            <person name="Daniel R."/>
        </authorList>
    </citation>
    <scope>NUCLEOTIDE SEQUENCE [LARGE SCALE GENOMIC DNA]</scope>
    <source>
        <strain evidence="1 2">DSM 7309</strain>
    </source>
</reference>
<organism evidence="1 2">
    <name type="scientific">Alkalithermobacter paradoxus</name>
    <dbReference type="NCBI Taxonomy" id="29349"/>
    <lineage>
        <taxon>Bacteria</taxon>
        <taxon>Bacillati</taxon>
        <taxon>Bacillota</taxon>
        <taxon>Clostridia</taxon>
        <taxon>Peptostreptococcales</taxon>
        <taxon>Tepidibacteraceae</taxon>
        <taxon>Alkalithermobacter</taxon>
    </lineage>
</organism>
<comment type="caution">
    <text evidence="1">The sequence shown here is derived from an EMBL/GenBank/DDBJ whole genome shotgun (WGS) entry which is preliminary data.</text>
</comment>
<gene>
    <name evidence="1" type="ORF">CLOTH_12190</name>
</gene>
<evidence type="ECO:0000313" key="2">
    <source>
        <dbReference type="Proteomes" id="UP000190140"/>
    </source>
</evidence>
<accession>A0A1V4I7T9</accession>
<protein>
    <recommendedName>
        <fullName evidence="3">Flagellar hook-length control protein FliK</fullName>
    </recommendedName>
</protein>
<dbReference type="Pfam" id="PF19753">
    <property type="entry name" value="DUF6240"/>
    <property type="match status" value="2"/>
</dbReference>
<dbReference type="EMBL" id="MZGW01000003">
    <property type="protein sequence ID" value="OPJ56041.1"/>
    <property type="molecule type" value="Genomic_DNA"/>
</dbReference>
<keyword evidence="2" id="KW-1185">Reference proteome</keyword>